<dbReference type="InterPro" id="IPR001119">
    <property type="entry name" value="SLH_dom"/>
</dbReference>
<feature type="domain" description="SLH" evidence="3">
    <location>
        <begin position="558"/>
        <end position="620"/>
    </location>
</feature>
<accession>M8E7R3</accession>
<sequence length="750" mass="84227">MTRKKQSWKLAAGLTAAVLMTSLPLPAGGLLAVGSTAFAAEAKTGGMTKEEAVKKLQGYVSIPGDFKLERATYLDPERESFYDRPSWRLSWDDGKEGGIYATIDAKTGVLLDYSKYTEQREKGAGEASLEEEAALAKAQEFIKKVAPKDEQRKLSQPNEYKQLLPYYYSLGSEHTFAFTRVENEIPFLENGFQIVVSQDGEVVEYHRLWSDEALPDAKDVLGAAEAEKLLAERTSPSLVFVEKSSLTRQPLQDRSQYQLVYRYLESDPQFLDASSGKALNQRGEEAKESVFKPLGSAVRKTDGEDRVITKEEAQKIADQVIKLLPGSYRSDGNRGSGSSTGPDGIERRNWSFDYTPLHTQEKNVEPVKLRISDRGELIEYSSKERGFRAETGKKIEKAVSYEKASESAQQLVKTLLSDRLGEIYMIDRTPTEQQIEEQLERGQYYYIPFGWMKDGIPIEHAEFEVVVNPETGEAETLNLRGEGYPKIESPTAAKIDREAAKKVEQEQQKVLLTYYQPQANYYRAAPDKQKPLLVYRYVGDRGMVDAVTGEWLSLDKQLEKTKASDISDHPDREALQFAVRLGLFPVIDGKVEPDKEVTRGEMAVIASHLIERIEFHRSYSLSSDEGRQPYRFDDVDPKHPLYGVVQKGVQTGLFAKKGSRFEPDRPITRAEVAEFVARLLGYGDLLDKTDIFSAPYGDVEKNAVPAIALVHAFGLLGEKGKADFKPNGTLTRAEAARLVQKLIELKKDYR</sequence>
<dbReference type="InterPro" id="IPR032599">
    <property type="entry name" value="YcdB/YcdC_rep_domain"/>
</dbReference>
<feature type="chain" id="PRO_5039636697" description="SLH domain-containing protein" evidence="2">
    <location>
        <begin position="28"/>
        <end position="750"/>
    </location>
</feature>
<keyword evidence="2" id="KW-0732">Signal</keyword>
<feature type="domain" description="SLH" evidence="3">
    <location>
        <begin position="692"/>
        <end position="750"/>
    </location>
</feature>
<dbReference type="STRING" id="1300222.I532_16263"/>
<dbReference type="Pfam" id="PF16244">
    <property type="entry name" value="DUF4901"/>
    <property type="match status" value="2"/>
</dbReference>
<dbReference type="AlphaFoldDB" id="M8E7R3"/>
<evidence type="ECO:0000256" key="1">
    <source>
        <dbReference type="SAM" id="MobiDB-lite"/>
    </source>
</evidence>
<dbReference type="OrthoDB" id="2476353at2"/>
<feature type="signal peptide" evidence="2">
    <location>
        <begin position="1"/>
        <end position="27"/>
    </location>
</feature>
<feature type="region of interest" description="Disordered" evidence="1">
    <location>
        <begin position="327"/>
        <end position="348"/>
    </location>
</feature>
<evidence type="ECO:0000259" key="3">
    <source>
        <dbReference type="PROSITE" id="PS51272"/>
    </source>
</evidence>
<dbReference type="EMBL" id="APBN01000007">
    <property type="protein sequence ID" value="EMT51495.1"/>
    <property type="molecule type" value="Genomic_DNA"/>
</dbReference>
<gene>
    <name evidence="4" type="ORF">I532_16263</name>
</gene>
<evidence type="ECO:0000313" key="5">
    <source>
        <dbReference type="Proteomes" id="UP000012081"/>
    </source>
</evidence>
<organism evidence="4 5">
    <name type="scientific">Brevibacillus borstelensis AK1</name>
    <dbReference type="NCBI Taxonomy" id="1300222"/>
    <lineage>
        <taxon>Bacteria</taxon>
        <taxon>Bacillati</taxon>
        <taxon>Bacillota</taxon>
        <taxon>Bacilli</taxon>
        <taxon>Bacillales</taxon>
        <taxon>Paenibacillaceae</taxon>
        <taxon>Brevibacillus</taxon>
    </lineage>
</organism>
<dbReference type="PATRIC" id="fig|1300222.3.peg.3397"/>
<feature type="domain" description="SLH" evidence="3">
    <location>
        <begin position="628"/>
        <end position="690"/>
    </location>
</feature>
<evidence type="ECO:0000313" key="4">
    <source>
        <dbReference type="EMBL" id="EMT51495.1"/>
    </source>
</evidence>
<dbReference type="RefSeq" id="WP_003389523.1">
    <property type="nucleotide sequence ID" value="NZ_APBN01000007.1"/>
</dbReference>
<protein>
    <recommendedName>
        <fullName evidence="3">SLH domain-containing protein</fullName>
    </recommendedName>
</protein>
<proteinExistence type="predicted"/>
<dbReference type="Pfam" id="PF00395">
    <property type="entry name" value="SLH"/>
    <property type="match status" value="3"/>
</dbReference>
<comment type="caution">
    <text evidence="4">The sequence shown here is derived from an EMBL/GenBank/DDBJ whole genome shotgun (WGS) entry which is preliminary data.</text>
</comment>
<dbReference type="Proteomes" id="UP000012081">
    <property type="component" value="Unassembled WGS sequence"/>
</dbReference>
<name>M8E7R3_9BACL</name>
<dbReference type="PROSITE" id="PS51272">
    <property type="entry name" value="SLH"/>
    <property type="match status" value="3"/>
</dbReference>
<keyword evidence="5" id="KW-1185">Reference proteome</keyword>
<reference evidence="4 5" key="1">
    <citation type="submission" date="2013-03" db="EMBL/GenBank/DDBJ databases">
        <title>Assembly of a new bacterial strain Brevibacillus borstelensis AK1.</title>
        <authorList>
            <person name="Rajan I."/>
            <person name="PoliReddy D."/>
            <person name="Sugumar T."/>
            <person name="Rathinam K."/>
            <person name="Alqarawi S."/>
            <person name="Khalil A.B."/>
            <person name="Sivakumar N."/>
        </authorList>
    </citation>
    <scope>NUCLEOTIDE SEQUENCE [LARGE SCALE GENOMIC DNA]</scope>
    <source>
        <strain evidence="4 5">AK1</strain>
    </source>
</reference>
<evidence type="ECO:0000256" key="2">
    <source>
        <dbReference type="SAM" id="SignalP"/>
    </source>
</evidence>